<accession>A0ABR7R0J2</accession>
<keyword evidence="10" id="KW-1185">Reference proteome</keyword>
<keyword evidence="9" id="KW-0282">Flagellum</keyword>
<evidence type="ECO:0000256" key="6">
    <source>
        <dbReference type="ARBA" id="ARBA00025643"/>
    </source>
</evidence>
<dbReference type="EMBL" id="JABURY010000021">
    <property type="protein sequence ID" value="MBC9131979.1"/>
    <property type="molecule type" value="Genomic_DNA"/>
</dbReference>
<evidence type="ECO:0000256" key="5">
    <source>
        <dbReference type="ARBA" id="ARBA00022764"/>
    </source>
</evidence>
<evidence type="ECO:0000259" key="8">
    <source>
        <dbReference type="SMART" id="SM00858"/>
    </source>
</evidence>
<dbReference type="SMART" id="SM00858">
    <property type="entry name" value="SAF"/>
    <property type="match status" value="1"/>
</dbReference>
<keyword evidence="7" id="KW-1005">Bacterial flagellum biogenesis</keyword>
<sequence>MIKIKMLFFASYLLLTGNIVFANSLDQQIEVFITEQWRDIADDITIHYSQQRPQLSCDKPTLALLNRHKMSGNVTIKAQCANKQAFIPVNVAVAGNYVVANQAIAAGSLISTDHVRLQSGRLDQLPSTVILQKNQVINHIALRNIVVDQPIKTTMIRKPWQVKAGQLVQLVITGDGYQIITQGKPLTNAALGESVNVRTQSGKIILGTVTNQGITVFNKKN</sequence>
<feature type="chain" id="PRO_5044960391" description="Flagella basal body P-ring formation protein FlgA" evidence="7">
    <location>
        <begin position="23"/>
        <end position="221"/>
    </location>
</feature>
<name>A0ABR7R0J2_9GAMM</name>
<dbReference type="PANTHER" id="PTHR36307">
    <property type="entry name" value="FLAGELLA BASAL BODY P-RING FORMATION PROTEIN FLGA"/>
    <property type="match status" value="1"/>
</dbReference>
<evidence type="ECO:0000256" key="7">
    <source>
        <dbReference type="RuleBase" id="RU362063"/>
    </source>
</evidence>
<dbReference type="RefSeq" id="WP_187756407.1">
    <property type="nucleotide sequence ID" value="NZ_JABURY010000021.1"/>
</dbReference>
<dbReference type="InterPro" id="IPR013974">
    <property type="entry name" value="SAF"/>
</dbReference>
<keyword evidence="4 7" id="KW-0732">Signal</keyword>
<evidence type="ECO:0000256" key="4">
    <source>
        <dbReference type="ARBA" id="ARBA00022729"/>
    </source>
</evidence>
<keyword evidence="9" id="KW-0966">Cell projection</keyword>
<proteinExistence type="inferred from homology"/>
<gene>
    <name evidence="9" type="primary">flgA</name>
    <name evidence="9" type="ORF">FcAc13_11780</name>
</gene>
<reference evidence="9 10" key="1">
    <citation type="submission" date="2020-06" db="EMBL/GenBank/DDBJ databases">
        <title>Frischella cerana isolated from Apis cerana gut homogenate.</title>
        <authorList>
            <person name="Wolter L.A."/>
            <person name="Suenami S."/>
            <person name="Miyazaki R."/>
        </authorList>
    </citation>
    <scope>NUCLEOTIDE SEQUENCE [LARGE SCALE GENOMIC DNA]</scope>
    <source>
        <strain evidence="9 10">Ac13</strain>
    </source>
</reference>
<dbReference type="Gene3D" id="3.90.1210.10">
    <property type="entry name" value="Antifreeze-like/N-acetylneuraminic acid synthase C-terminal domain"/>
    <property type="match status" value="1"/>
</dbReference>
<evidence type="ECO:0000313" key="9">
    <source>
        <dbReference type="EMBL" id="MBC9131979.1"/>
    </source>
</evidence>
<keyword evidence="9" id="KW-0969">Cilium</keyword>
<comment type="function">
    <text evidence="6 7">Involved in the assembly process of the P-ring formation. It may associate with FlgF on the rod constituting a structure essential for the P-ring assembly or may act as a modulator protein for the P-ring assembly.</text>
</comment>
<feature type="domain" description="SAF" evidence="8">
    <location>
        <begin position="95"/>
        <end position="157"/>
    </location>
</feature>
<keyword evidence="5 7" id="KW-0574">Periplasm</keyword>
<dbReference type="Gene3D" id="2.30.30.760">
    <property type="match status" value="1"/>
</dbReference>
<comment type="subcellular location">
    <subcellularLocation>
        <location evidence="1 7">Periplasm</location>
    </subcellularLocation>
</comment>
<dbReference type="InterPro" id="IPR017585">
    <property type="entry name" value="SAF_FlgA"/>
</dbReference>
<dbReference type="Pfam" id="PF13144">
    <property type="entry name" value="ChapFlgA"/>
    <property type="match status" value="1"/>
</dbReference>
<dbReference type="PANTHER" id="PTHR36307:SF1">
    <property type="entry name" value="FLAGELLA BASAL BODY P-RING FORMATION PROTEIN FLGA"/>
    <property type="match status" value="1"/>
</dbReference>
<dbReference type="NCBIfam" id="TIGR03170">
    <property type="entry name" value="flgA_cterm"/>
    <property type="match status" value="1"/>
</dbReference>
<dbReference type="InterPro" id="IPR039246">
    <property type="entry name" value="Flagellar_FlgA"/>
</dbReference>
<evidence type="ECO:0000256" key="2">
    <source>
        <dbReference type="ARBA" id="ARBA00010474"/>
    </source>
</evidence>
<dbReference type="Proteomes" id="UP000651208">
    <property type="component" value="Unassembled WGS sequence"/>
</dbReference>
<evidence type="ECO:0000256" key="1">
    <source>
        <dbReference type="ARBA" id="ARBA00004418"/>
    </source>
</evidence>
<protein>
    <recommendedName>
        <fullName evidence="3 7">Flagella basal body P-ring formation protein FlgA</fullName>
    </recommendedName>
</protein>
<feature type="signal peptide" evidence="7">
    <location>
        <begin position="1"/>
        <end position="22"/>
    </location>
</feature>
<dbReference type="CDD" id="cd11614">
    <property type="entry name" value="SAF_CpaB_FlgA_like"/>
    <property type="match status" value="1"/>
</dbReference>
<comment type="caution">
    <text evidence="9">The sequence shown here is derived from an EMBL/GenBank/DDBJ whole genome shotgun (WGS) entry which is preliminary data.</text>
</comment>
<evidence type="ECO:0000313" key="10">
    <source>
        <dbReference type="Proteomes" id="UP000651208"/>
    </source>
</evidence>
<comment type="similarity">
    <text evidence="2 7">Belongs to the FlgA family.</text>
</comment>
<organism evidence="9 10">
    <name type="scientific">Frischella japonica</name>
    <dbReference type="NCBI Taxonomy" id="2741544"/>
    <lineage>
        <taxon>Bacteria</taxon>
        <taxon>Pseudomonadati</taxon>
        <taxon>Pseudomonadota</taxon>
        <taxon>Gammaproteobacteria</taxon>
        <taxon>Orbales</taxon>
        <taxon>Orbaceae</taxon>
        <taxon>Frischella</taxon>
    </lineage>
</organism>
<evidence type="ECO:0000256" key="3">
    <source>
        <dbReference type="ARBA" id="ARBA00014754"/>
    </source>
</evidence>